<feature type="region of interest" description="Disordered" evidence="1">
    <location>
        <begin position="1"/>
        <end position="57"/>
    </location>
</feature>
<protein>
    <submittedName>
        <fullName evidence="2">Uncharacterized protein</fullName>
    </submittedName>
</protein>
<proteinExistence type="predicted"/>
<reference evidence="2 3" key="1">
    <citation type="submission" date="2016-10" db="EMBL/GenBank/DDBJ databases">
        <authorList>
            <person name="de Groot N.N."/>
        </authorList>
    </citation>
    <scope>NUCLEOTIDE SEQUENCE [LARGE SCALE GENOMIC DNA]</scope>
    <source>
        <strain evidence="2 3">SP2</strain>
    </source>
</reference>
<dbReference type="Proteomes" id="UP000182829">
    <property type="component" value="Unassembled WGS sequence"/>
</dbReference>
<evidence type="ECO:0000313" key="3">
    <source>
        <dbReference type="Proteomes" id="UP000182829"/>
    </source>
</evidence>
<evidence type="ECO:0000256" key="1">
    <source>
        <dbReference type="SAM" id="MobiDB-lite"/>
    </source>
</evidence>
<gene>
    <name evidence="2" type="ORF">SAMN05443661_1533</name>
</gene>
<feature type="compositionally biased region" description="Acidic residues" evidence="1">
    <location>
        <begin position="39"/>
        <end position="50"/>
    </location>
</feature>
<evidence type="ECO:0000313" key="2">
    <source>
        <dbReference type="EMBL" id="SFJ65682.1"/>
    </source>
</evidence>
<accession>A0A1I3T581</accession>
<dbReference type="AlphaFoldDB" id="A0A1I3T581"/>
<name>A0A1I3T581_9EURY</name>
<sequence>MPGTVGDAQRTLHDKYGQTPVIDETVEVPSQLQERQTEETTEDNGEEVEELVAKLRS</sequence>
<organism evidence="2 3">
    <name type="scientific">Natronobacterium gregoryi</name>
    <dbReference type="NCBI Taxonomy" id="44930"/>
    <lineage>
        <taxon>Archaea</taxon>
        <taxon>Methanobacteriati</taxon>
        <taxon>Methanobacteriota</taxon>
        <taxon>Stenosarchaea group</taxon>
        <taxon>Halobacteria</taxon>
        <taxon>Halobacteriales</taxon>
        <taxon>Natrialbaceae</taxon>
        <taxon>Natronobacterium</taxon>
    </lineage>
</organism>
<dbReference type="EMBL" id="FORO01000053">
    <property type="protein sequence ID" value="SFJ65682.1"/>
    <property type="molecule type" value="Genomic_DNA"/>
</dbReference>